<evidence type="ECO:0000259" key="5">
    <source>
        <dbReference type="PROSITE" id="PS50932"/>
    </source>
</evidence>
<feature type="region of interest" description="Disordered" evidence="4">
    <location>
        <begin position="340"/>
        <end position="370"/>
    </location>
</feature>
<evidence type="ECO:0000256" key="4">
    <source>
        <dbReference type="SAM" id="MobiDB-lite"/>
    </source>
</evidence>
<feature type="domain" description="HTH lacI-type" evidence="5">
    <location>
        <begin position="26"/>
        <end position="80"/>
    </location>
</feature>
<protein>
    <submittedName>
        <fullName evidence="6">LacI family DNA-binding transcriptional regulator</fullName>
    </submittedName>
</protein>
<evidence type="ECO:0000313" key="6">
    <source>
        <dbReference type="EMBL" id="GAA4715448.1"/>
    </source>
</evidence>
<evidence type="ECO:0000313" key="7">
    <source>
        <dbReference type="Proteomes" id="UP001500556"/>
    </source>
</evidence>
<keyword evidence="1" id="KW-0805">Transcription regulation</keyword>
<dbReference type="InterPro" id="IPR028082">
    <property type="entry name" value="Peripla_BP_I"/>
</dbReference>
<dbReference type="Pfam" id="PF00356">
    <property type="entry name" value="LacI"/>
    <property type="match status" value="1"/>
</dbReference>
<dbReference type="InterPro" id="IPR010982">
    <property type="entry name" value="Lambda_DNA-bd_dom_sf"/>
</dbReference>
<dbReference type="InterPro" id="IPR046335">
    <property type="entry name" value="LacI/GalR-like_sensor"/>
</dbReference>
<dbReference type="PROSITE" id="PS50932">
    <property type="entry name" value="HTH_LACI_2"/>
    <property type="match status" value="1"/>
</dbReference>
<feature type="compositionally biased region" description="Basic and acidic residues" evidence="4">
    <location>
        <begin position="360"/>
        <end position="370"/>
    </location>
</feature>
<feature type="compositionally biased region" description="Low complexity" evidence="4">
    <location>
        <begin position="340"/>
        <end position="359"/>
    </location>
</feature>
<accession>A0ABP8XV91</accession>
<dbReference type="PANTHER" id="PTHR30146">
    <property type="entry name" value="LACI-RELATED TRANSCRIPTIONAL REPRESSOR"/>
    <property type="match status" value="1"/>
</dbReference>
<dbReference type="Pfam" id="PF13377">
    <property type="entry name" value="Peripla_BP_3"/>
    <property type="match status" value="1"/>
</dbReference>
<reference evidence="7" key="1">
    <citation type="journal article" date="2019" name="Int. J. Syst. Evol. Microbiol.">
        <title>The Global Catalogue of Microorganisms (GCM) 10K type strain sequencing project: providing services to taxonomists for standard genome sequencing and annotation.</title>
        <authorList>
            <consortium name="The Broad Institute Genomics Platform"/>
            <consortium name="The Broad Institute Genome Sequencing Center for Infectious Disease"/>
            <person name="Wu L."/>
            <person name="Ma J."/>
        </authorList>
    </citation>
    <scope>NUCLEOTIDE SEQUENCE [LARGE SCALE GENOMIC DNA]</scope>
    <source>
        <strain evidence="7">JCM 18961</strain>
    </source>
</reference>
<comment type="caution">
    <text evidence="6">The sequence shown here is derived from an EMBL/GenBank/DDBJ whole genome shotgun (WGS) entry which is preliminary data.</text>
</comment>
<dbReference type="SMART" id="SM00354">
    <property type="entry name" value="HTH_LACI"/>
    <property type="match status" value="1"/>
</dbReference>
<gene>
    <name evidence="6" type="ORF">GCM10025782_10150</name>
</gene>
<keyword evidence="3" id="KW-0804">Transcription</keyword>
<dbReference type="GO" id="GO:0003677">
    <property type="term" value="F:DNA binding"/>
    <property type="evidence" value="ECO:0007669"/>
    <property type="project" value="UniProtKB-KW"/>
</dbReference>
<evidence type="ECO:0000256" key="3">
    <source>
        <dbReference type="ARBA" id="ARBA00023163"/>
    </source>
</evidence>
<sequence length="370" mass="39600">MNDHIARERSMTDLTRATADIPPGRATIVDVARAAQVSRQTVSNVLNRPDKVAAPTLERVLREIDRLGFTPHVTAQQLRRRKAAAYGFEVNPSGHGRMGHILDEFLVQLTVAAPAHGSHLMTFAPDPDDVIEGYRQTLATGLVDGFVLADTRPGDPRPQWLLDHHVPFVAFGRVWDLPELLQWVDVDGGTGVRDAVAHLVAAGYERIGFLGWPAGSPVGDDRRSGWLAGLADAGRTASAVEAEESVQDLDQATAAAERLLRRLGPGSAVVCASDMLALGAVRAVRNTGLALGADIGVVGFDDTDVAEALSVTSIRQPIAEAARTAWDLLTSPQSPRPVLLSPVLTVRSSTTRTPSSPATRPRDTPITEEQ</sequence>
<dbReference type="PANTHER" id="PTHR30146:SF109">
    <property type="entry name" value="HTH-TYPE TRANSCRIPTIONAL REGULATOR GALS"/>
    <property type="match status" value="1"/>
</dbReference>
<keyword evidence="2 6" id="KW-0238">DNA-binding</keyword>
<keyword evidence="7" id="KW-1185">Reference proteome</keyword>
<evidence type="ECO:0000256" key="1">
    <source>
        <dbReference type="ARBA" id="ARBA00023015"/>
    </source>
</evidence>
<dbReference type="SUPFAM" id="SSF47413">
    <property type="entry name" value="lambda repressor-like DNA-binding domains"/>
    <property type="match status" value="1"/>
</dbReference>
<dbReference type="Proteomes" id="UP001500556">
    <property type="component" value="Unassembled WGS sequence"/>
</dbReference>
<dbReference type="InterPro" id="IPR000843">
    <property type="entry name" value="HTH_LacI"/>
</dbReference>
<dbReference type="CDD" id="cd01392">
    <property type="entry name" value="HTH_LacI"/>
    <property type="match status" value="1"/>
</dbReference>
<evidence type="ECO:0000256" key="2">
    <source>
        <dbReference type="ARBA" id="ARBA00023125"/>
    </source>
</evidence>
<dbReference type="SUPFAM" id="SSF53822">
    <property type="entry name" value="Periplasmic binding protein-like I"/>
    <property type="match status" value="1"/>
</dbReference>
<dbReference type="PROSITE" id="PS00356">
    <property type="entry name" value="HTH_LACI_1"/>
    <property type="match status" value="1"/>
</dbReference>
<dbReference type="Gene3D" id="3.40.50.2300">
    <property type="match status" value="2"/>
</dbReference>
<name>A0ABP8XV91_9MICO</name>
<dbReference type="Gene3D" id="1.10.260.40">
    <property type="entry name" value="lambda repressor-like DNA-binding domains"/>
    <property type="match status" value="1"/>
</dbReference>
<dbReference type="EMBL" id="BAABLO010000004">
    <property type="protein sequence ID" value="GAA4715448.1"/>
    <property type="molecule type" value="Genomic_DNA"/>
</dbReference>
<organism evidence="6 7">
    <name type="scientific">Pedococcus ginsenosidimutans</name>
    <dbReference type="NCBI Taxonomy" id="490570"/>
    <lineage>
        <taxon>Bacteria</taxon>
        <taxon>Bacillati</taxon>
        <taxon>Actinomycetota</taxon>
        <taxon>Actinomycetes</taxon>
        <taxon>Micrococcales</taxon>
        <taxon>Intrasporangiaceae</taxon>
        <taxon>Pedococcus</taxon>
    </lineage>
</organism>
<proteinExistence type="predicted"/>